<dbReference type="Gene3D" id="2.60.40.10">
    <property type="entry name" value="Immunoglobulins"/>
    <property type="match status" value="1"/>
</dbReference>
<gene>
    <name evidence="1" type="ORF">ENV60_00855</name>
</gene>
<dbReference type="AlphaFoldDB" id="A0A7C4X9S6"/>
<protein>
    <submittedName>
        <fullName evidence="1">Uncharacterized protein</fullName>
    </submittedName>
</protein>
<proteinExistence type="predicted"/>
<reference evidence="1" key="1">
    <citation type="journal article" date="2020" name="mSystems">
        <title>Genome- and Community-Level Interaction Insights into Carbon Utilization and Element Cycling Functions of Hydrothermarchaeota in Hydrothermal Sediment.</title>
        <authorList>
            <person name="Zhou Z."/>
            <person name="Liu Y."/>
            <person name="Xu W."/>
            <person name="Pan J."/>
            <person name="Luo Z.H."/>
            <person name="Li M."/>
        </authorList>
    </citation>
    <scope>NUCLEOTIDE SEQUENCE [LARGE SCALE GENOMIC DNA]</scope>
    <source>
        <strain evidence="1">SpSt-774</strain>
    </source>
</reference>
<comment type="caution">
    <text evidence="1">The sequence shown here is derived from an EMBL/GenBank/DDBJ whole genome shotgun (WGS) entry which is preliminary data.</text>
</comment>
<accession>A0A7C4X9S6</accession>
<dbReference type="InterPro" id="IPR013783">
    <property type="entry name" value="Ig-like_fold"/>
</dbReference>
<name>A0A7C4X9S6_UNCW3</name>
<dbReference type="Pfam" id="PF17957">
    <property type="entry name" value="Big_7"/>
    <property type="match status" value="1"/>
</dbReference>
<organism evidence="1">
    <name type="scientific">candidate division WOR-3 bacterium</name>
    <dbReference type="NCBI Taxonomy" id="2052148"/>
    <lineage>
        <taxon>Bacteria</taxon>
        <taxon>Bacteria division WOR-3</taxon>
    </lineage>
</organism>
<sequence length="303" mass="34800">MKKLTKIIFTTLFLLQECHKREPIIEITNPQNNSIVSGIVNITAEVIDGEDVLSIGFFIDDSLEYFCTTEPYSYLWNTLELPDSSLHKIYAEASFSDGKYACSETISVIVYNTLLFFDDFEWYYPSQYPSKYWFIIWAGVDAYVDTNFSYQGENGFCLLGSNEWVRTDGVELELKDLTHLSYECAILVPLESTTGALVGFFYKISPTLGTMYNGVLFDYEDSLVQVRGMDPQSTNYKWQRGIWYKVRVSLDYENRLMDVWINEKMVADDVTSAPKEISETFALSTEYGAGGSVYFDDVKVYKK</sequence>
<evidence type="ECO:0000313" key="1">
    <source>
        <dbReference type="EMBL" id="HGV96834.1"/>
    </source>
</evidence>
<dbReference type="EMBL" id="DTGZ01000015">
    <property type="protein sequence ID" value="HGV96834.1"/>
    <property type="molecule type" value="Genomic_DNA"/>
</dbReference>